<dbReference type="EMBL" id="JAUSVL010000001">
    <property type="protein sequence ID" value="MDQ0290912.1"/>
    <property type="molecule type" value="Genomic_DNA"/>
</dbReference>
<dbReference type="AlphaFoldDB" id="A0AAE3VI15"/>
<evidence type="ECO:0000313" key="3">
    <source>
        <dbReference type="Proteomes" id="UP001238163"/>
    </source>
</evidence>
<proteinExistence type="predicted"/>
<keyword evidence="3" id="KW-1185">Reference proteome</keyword>
<name>A0AAE3VI15_9BACT</name>
<keyword evidence="1" id="KW-0812">Transmembrane</keyword>
<dbReference type="RefSeq" id="WP_307262962.1">
    <property type="nucleotide sequence ID" value="NZ_JAUSVL010000001.1"/>
</dbReference>
<feature type="transmembrane region" description="Helical" evidence="1">
    <location>
        <begin position="67"/>
        <end position="86"/>
    </location>
</feature>
<accession>A0AAE3VI15</accession>
<evidence type="ECO:0000313" key="2">
    <source>
        <dbReference type="EMBL" id="MDQ0290912.1"/>
    </source>
</evidence>
<sequence>MSDQAPVFAFLSPRKNDAPETISLKENKQYDIDLGDSRILHVTIENTTKTKPQQVLTEEQKRVRTQVGFAALCLLLAICMLCFLLASL</sequence>
<reference evidence="2" key="1">
    <citation type="submission" date="2023-07" db="EMBL/GenBank/DDBJ databases">
        <title>Genomic Encyclopedia of Type Strains, Phase IV (KMG-IV): sequencing the most valuable type-strain genomes for metagenomic binning, comparative biology and taxonomic classification.</title>
        <authorList>
            <person name="Goeker M."/>
        </authorList>
    </citation>
    <scope>NUCLEOTIDE SEQUENCE</scope>
    <source>
        <strain evidence="2">DSM 24202</strain>
    </source>
</reference>
<protein>
    <submittedName>
        <fullName evidence="2">Uncharacterized protein</fullName>
    </submittedName>
</protein>
<keyword evidence="1" id="KW-1133">Transmembrane helix</keyword>
<organism evidence="2 3">
    <name type="scientific">Oligosphaera ethanolica</name>
    <dbReference type="NCBI Taxonomy" id="760260"/>
    <lineage>
        <taxon>Bacteria</taxon>
        <taxon>Pseudomonadati</taxon>
        <taxon>Lentisphaerota</taxon>
        <taxon>Oligosphaeria</taxon>
        <taxon>Oligosphaerales</taxon>
        <taxon>Oligosphaeraceae</taxon>
        <taxon>Oligosphaera</taxon>
    </lineage>
</organism>
<evidence type="ECO:0000256" key="1">
    <source>
        <dbReference type="SAM" id="Phobius"/>
    </source>
</evidence>
<gene>
    <name evidence="2" type="ORF">J3R75_003019</name>
</gene>
<keyword evidence="1" id="KW-0472">Membrane</keyword>
<dbReference type="Proteomes" id="UP001238163">
    <property type="component" value="Unassembled WGS sequence"/>
</dbReference>
<comment type="caution">
    <text evidence="2">The sequence shown here is derived from an EMBL/GenBank/DDBJ whole genome shotgun (WGS) entry which is preliminary data.</text>
</comment>